<dbReference type="OrthoDB" id="347585at2759"/>
<dbReference type="UniPathway" id="UPA00196"/>
<organism evidence="1 2">
    <name type="scientific">Eimeria maxima</name>
    <name type="common">Coccidian parasite</name>
    <dbReference type="NCBI Taxonomy" id="5804"/>
    <lineage>
        <taxon>Eukaryota</taxon>
        <taxon>Sar</taxon>
        <taxon>Alveolata</taxon>
        <taxon>Apicomplexa</taxon>
        <taxon>Conoidasida</taxon>
        <taxon>Coccidia</taxon>
        <taxon>Eucoccidiorida</taxon>
        <taxon>Eimeriorina</taxon>
        <taxon>Eimeriidae</taxon>
        <taxon>Eimeria</taxon>
    </lineage>
</organism>
<protein>
    <submittedName>
        <fullName evidence="1">Uncharacterized protein</fullName>
    </submittedName>
</protein>
<dbReference type="GO" id="GO:0016020">
    <property type="term" value="C:membrane"/>
    <property type="evidence" value="ECO:0007669"/>
    <property type="project" value="GOC"/>
</dbReference>
<dbReference type="EMBL" id="HG720213">
    <property type="protein sequence ID" value="CDJ59246.1"/>
    <property type="molecule type" value="Genomic_DNA"/>
</dbReference>
<proteinExistence type="predicted"/>
<reference evidence="1" key="2">
    <citation type="submission" date="2013-10" db="EMBL/GenBank/DDBJ databases">
        <authorList>
            <person name="Aslett M."/>
        </authorList>
    </citation>
    <scope>NUCLEOTIDE SEQUENCE [LARGE SCALE GENOMIC DNA]</scope>
    <source>
        <strain evidence="1">Weybridge</strain>
    </source>
</reference>
<dbReference type="GeneID" id="25339626"/>
<dbReference type="OMA" id="RCAWRVE"/>
<reference evidence="1" key="1">
    <citation type="submission" date="2013-10" db="EMBL/GenBank/DDBJ databases">
        <title>Genomic analysis of the causative agents of coccidiosis in chickens.</title>
        <authorList>
            <person name="Reid A.J."/>
            <person name="Blake D."/>
            <person name="Billington K."/>
            <person name="Browne H."/>
            <person name="Dunn M."/>
            <person name="Hung S."/>
            <person name="Kawahara F."/>
            <person name="Miranda-Saavedra D."/>
            <person name="Mourier T."/>
            <person name="Nagra H."/>
            <person name="Otto T.D."/>
            <person name="Rawlings N."/>
            <person name="Sanchez A."/>
            <person name="Sanders M."/>
            <person name="Subramaniam C."/>
            <person name="Tay Y."/>
            <person name="Dear P."/>
            <person name="Doerig C."/>
            <person name="Gruber A."/>
            <person name="Parkinson J."/>
            <person name="Shirley M."/>
            <person name="Wan K.L."/>
            <person name="Berriman M."/>
            <person name="Tomley F."/>
            <person name="Pain A."/>
        </authorList>
    </citation>
    <scope>NUCLEOTIDE SEQUENCE [LARGE SCALE GENOMIC DNA]</scope>
    <source>
        <strain evidence="1">Weybridge</strain>
    </source>
</reference>
<keyword evidence="2" id="KW-1185">Reference proteome</keyword>
<gene>
    <name evidence="1" type="ORF">EMWEY_00056400</name>
</gene>
<evidence type="ECO:0000313" key="2">
    <source>
        <dbReference type="Proteomes" id="UP000030763"/>
    </source>
</evidence>
<dbReference type="VEuPathDB" id="ToxoDB:EMWEY_00056400"/>
<dbReference type="Proteomes" id="UP000030763">
    <property type="component" value="Unassembled WGS sequence"/>
</dbReference>
<dbReference type="AlphaFoldDB" id="U6M5E6"/>
<sequence>MIAALCPRRPMAECIQVERHDIPDPCPYLQGEGLPLLLSSATSADVPALQPGYSENFAAPGSLLKNCTISTGAVKHIQQWQRQLDSHLGPQPTGPPAGLPHCSSTTSLQVDVLQWLTSLHIVPLCPDALPAARRVYTHLASLGGPHDNSVPAYPTCTAIPVASVLEAAGREASPVSGSANSLLAVSLLPPPLGETTSCASDVEALRALPRHADEHAVETDGPEGFGTLQLFVTAPLSKEEVPRLHIGAGSSLLLVVPRRSSGSYSSTGSSSKPSDNALQQAAAGAAVQALGRWVLSPLRDDASFSADLRLRLWLLGDADREANTEGDIDFGVQAKDALRDTEETGAWKRPSTALRPSAPSMLTWDGGAFLRMHLRGILQAISSLVDLQITSQIVPDSGLEDIEWDLLRRGWGLGGRVEEAFQEETARRLLNLQEHWGSDPEYSPSASVVNLSLYRPSSRIDAWPLGSALALPSWGFLTFGAPLPELVADPQLVSSISSKRLQEAAAVSGAWTAQIRSILGLSPTSELQRDASADHYCPRLPNSTICGEECRAERCAWRVETAEFKDTSYTAEITQLGDTSGLLSTDAAFALTPSRAVLVDSRRPSLQQVWVYVYPSSEGLTTWELDGLAAEAHFKNVTEAAKNIRTLQAVLLSGTDIRVAKRLEQAVHGVLNQILCSVQALRMQQCPTLPAVAKEFLVRSEADVCPVVGTSGAHLSAFYSSSTELVGRCGGFSKAGKYRQLALLLARAAMKDSKAVG</sequence>
<accession>U6M5E6</accession>
<dbReference type="RefSeq" id="XP_013335894.1">
    <property type="nucleotide sequence ID" value="XM_013480440.1"/>
</dbReference>
<evidence type="ECO:0000313" key="1">
    <source>
        <dbReference type="EMBL" id="CDJ59246.1"/>
    </source>
</evidence>
<dbReference type="GO" id="GO:0006506">
    <property type="term" value="P:GPI anchor biosynthetic process"/>
    <property type="evidence" value="ECO:0007669"/>
    <property type="project" value="UniProtKB-UniPathway"/>
</dbReference>
<name>U6M5E6_EIMMA</name>